<keyword evidence="2" id="KW-1185">Reference proteome</keyword>
<sequence>MAARELRCALYGRGWCRIGLQARVTAVVTPRLDYLSVVSKPVLFTAMTAMGSVNGSKWGADWSVMTWCTRSQRRRTQVSATGPSRMAPQAVGPGELMLFPQG</sequence>
<accession>A0A518EL84</accession>
<evidence type="ECO:0000313" key="2">
    <source>
        <dbReference type="Proteomes" id="UP000320390"/>
    </source>
</evidence>
<dbReference type="EMBL" id="CP036434">
    <property type="protein sequence ID" value="QDV04857.1"/>
    <property type="molecule type" value="Genomic_DNA"/>
</dbReference>
<protein>
    <submittedName>
        <fullName evidence="1">Uncharacterized protein</fullName>
    </submittedName>
</protein>
<organism evidence="1 2">
    <name type="scientific">Saltatorellus ferox</name>
    <dbReference type="NCBI Taxonomy" id="2528018"/>
    <lineage>
        <taxon>Bacteria</taxon>
        <taxon>Pseudomonadati</taxon>
        <taxon>Planctomycetota</taxon>
        <taxon>Planctomycetia</taxon>
        <taxon>Planctomycetia incertae sedis</taxon>
        <taxon>Saltatorellus</taxon>
    </lineage>
</organism>
<reference evidence="1 2" key="1">
    <citation type="submission" date="2019-02" db="EMBL/GenBank/DDBJ databases">
        <title>Deep-cultivation of Planctomycetes and their phenomic and genomic characterization uncovers novel biology.</title>
        <authorList>
            <person name="Wiegand S."/>
            <person name="Jogler M."/>
            <person name="Boedeker C."/>
            <person name="Pinto D."/>
            <person name="Vollmers J."/>
            <person name="Rivas-Marin E."/>
            <person name="Kohn T."/>
            <person name="Peeters S.H."/>
            <person name="Heuer A."/>
            <person name="Rast P."/>
            <person name="Oberbeckmann S."/>
            <person name="Bunk B."/>
            <person name="Jeske O."/>
            <person name="Meyerdierks A."/>
            <person name="Storesund J.E."/>
            <person name="Kallscheuer N."/>
            <person name="Luecker S."/>
            <person name="Lage O.M."/>
            <person name="Pohl T."/>
            <person name="Merkel B.J."/>
            <person name="Hornburger P."/>
            <person name="Mueller R.-W."/>
            <person name="Bruemmer F."/>
            <person name="Labrenz M."/>
            <person name="Spormann A.M."/>
            <person name="Op den Camp H."/>
            <person name="Overmann J."/>
            <person name="Amann R."/>
            <person name="Jetten M.S.M."/>
            <person name="Mascher T."/>
            <person name="Medema M.H."/>
            <person name="Devos D.P."/>
            <person name="Kaster A.-K."/>
            <person name="Ovreas L."/>
            <person name="Rohde M."/>
            <person name="Galperin M.Y."/>
            <person name="Jogler C."/>
        </authorList>
    </citation>
    <scope>NUCLEOTIDE SEQUENCE [LARGE SCALE GENOMIC DNA]</scope>
    <source>
        <strain evidence="1 2">Poly30</strain>
    </source>
</reference>
<evidence type="ECO:0000313" key="1">
    <source>
        <dbReference type="EMBL" id="QDV04857.1"/>
    </source>
</evidence>
<gene>
    <name evidence="1" type="ORF">Poly30_03510</name>
</gene>
<dbReference type="Proteomes" id="UP000320390">
    <property type="component" value="Chromosome"/>
</dbReference>
<name>A0A518EL84_9BACT</name>
<proteinExistence type="predicted"/>
<dbReference type="AlphaFoldDB" id="A0A518EL84"/>